<evidence type="ECO:0000256" key="9">
    <source>
        <dbReference type="ARBA" id="ARBA00037320"/>
    </source>
</evidence>
<dbReference type="FunFam" id="3.10.450.10:FF:000011">
    <property type="entry name" value="Cysteine proteinase inhibitor"/>
    <property type="match status" value="1"/>
</dbReference>
<gene>
    <name evidence="12" type="ORF">POM88_000580</name>
</gene>
<evidence type="ECO:0000313" key="12">
    <source>
        <dbReference type="EMBL" id="KAK1400975.1"/>
    </source>
</evidence>
<feature type="domain" description="Cystatin" evidence="11">
    <location>
        <begin position="2"/>
        <end position="93"/>
    </location>
</feature>
<evidence type="ECO:0000256" key="10">
    <source>
        <dbReference type="RuleBase" id="RU362130"/>
    </source>
</evidence>
<name>A0AAD8JEJ9_9APIA</name>
<comment type="subcellular location">
    <subcellularLocation>
        <location evidence="1">Secreted</location>
    </subcellularLocation>
</comment>
<dbReference type="Gene3D" id="3.10.450.10">
    <property type="match status" value="2"/>
</dbReference>
<organism evidence="12 13">
    <name type="scientific">Heracleum sosnowskyi</name>
    <dbReference type="NCBI Taxonomy" id="360622"/>
    <lineage>
        <taxon>Eukaryota</taxon>
        <taxon>Viridiplantae</taxon>
        <taxon>Streptophyta</taxon>
        <taxon>Embryophyta</taxon>
        <taxon>Tracheophyta</taxon>
        <taxon>Spermatophyta</taxon>
        <taxon>Magnoliopsida</taxon>
        <taxon>eudicotyledons</taxon>
        <taxon>Gunneridae</taxon>
        <taxon>Pentapetalae</taxon>
        <taxon>asterids</taxon>
        <taxon>campanulids</taxon>
        <taxon>Apiales</taxon>
        <taxon>Apiaceae</taxon>
        <taxon>Apioideae</taxon>
        <taxon>apioid superclade</taxon>
        <taxon>Tordylieae</taxon>
        <taxon>Tordyliinae</taxon>
        <taxon>Heracleum</taxon>
    </lineage>
</organism>
<dbReference type="PANTHER" id="PTHR11413">
    <property type="entry name" value="CYSTATIN FAMILY MEMBER"/>
    <property type="match status" value="1"/>
</dbReference>
<keyword evidence="6" id="KW-0732">Signal</keyword>
<dbReference type="GO" id="GO:0005576">
    <property type="term" value="C:extracellular region"/>
    <property type="evidence" value="ECO:0007669"/>
    <property type="project" value="UniProtKB-SubCell"/>
</dbReference>
<keyword evidence="5 10" id="KW-0789">Thiol protease inhibitor</keyword>
<evidence type="ECO:0000259" key="11">
    <source>
        <dbReference type="SMART" id="SM00043"/>
    </source>
</evidence>
<dbReference type="AlphaFoldDB" id="A0AAD8JEJ9"/>
<dbReference type="EMBL" id="JAUIZM010000001">
    <property type="protein sequence ID" value="KAK1400975.1"/>
    <property type="molecule type" value="Genomic_DNA"/>
</dbReference>
<keyword evidence="3" id="KW-0964">Secreted</keyword>
<keyword evidence="4 10" id="KW-0646">Protease inhibitor</keyword>
<dbReference type="SMART" id="SM00043">
    <property type="entry name" value="CY"/>
    <property type="match status" value="1"/>
</dbReference>
<evidence type="ECO:0000256" key="2">
    <source>
        <dbReference type="ARBA" id="ARBA00007233"/>
    </source>
</evidence>
<dbReference type="InterPro" id="IPR018073">
    <property type="entry name" value="Prot_inh_cystat_CS"/>
</dbReference>
<comment type="function">
    <text evidence="9">Specific inhibitor of cysteine proteinases. Probably involved in the regulation of endogenous processes and in defense against pests and pathogens.</text>
</comment>
<evidence type="ECO:0000256" key="7">
    <source>
        <dbReference type="ARBA" id="ARBA00022737"/>
    </source>
</evidence>
<dbReference type="InterPro" id="IPR000010">
    <property type="entry name" value="Cystatin_dom"/>
</dbReference>
<dbReference type="Proteomes" id="UP001237642">
    <property type="component" value="Unassembled WGS sequence"/>
</dbReference>
<keyword evidence="8" id="KW-0611">Plant defense</keyword>
<dbReference type="GO" id="GO:0006952">
    <property type="term" value="P:defense response"/>
    <property type="evidence" value="ECO:0007669"/>
    <property type="project" value="UniProtKB-KW"/>
</dbReference>
<accession>A0AAD8JEJ9</accession>
<evidence type="ECO:0000313" key="13">
    <source>
        <dbReference type="Proteomes" id="UP001237642"/>
    </source>
</evidence>
<comment type="caution">
    <text evidence="12">The sequence shown here is derived from an EMBL/GenBank/DDBJ whole genome shotgun (WGS) entry which is preliminary data.</text>
</comment>
<dbReference type="SUPFAM" id="SSF54403">
    <property type="entry name" value="Cystatin/monellin"/>
    <property type="match status" value="2"/>
</dbReference>
<keyword evidence="7" id="KW-0677">Repeat</keyword>
<dbReference type="Pfam" id="PF16845">
    <property type="entry name" value="SQAPI"/>
    <property type="match status" value="1"/>
</dbReference>
<comment type="similarity">
    <text evidence="2 10">Belongs to the cystatin family. Phytocystatin subfamily.</text>
</comment>
<dbReference type="InterPro" id="IPR046350">
    <property type="entry name" value="Cystatin_sf"/>
</dbReference>
<dbReference type="GO" id="GO:0006972">
    <property type="term" value="P:hyperosmotic response"/>
    <property type="evidence" value="ECO:0007669"/>
    <property type="project" value="UniProtKB-ARBA"/>
</dbReference>
<evidence type="ECO:0000256" key="8">
    <source>
        <dbReference type="ARBA" id="ARBA00022821"/>
    </source>
</evidence>
<protein>
    <recommendedName>
        <fullName evidence="10">Cysteine proteinase inhibitor</fullName>
    </recommendedName>
</protein>
<dbReference type="CDD" id="cd00042">
    <property type="entry name" value="CY"/>
    <property type="match status" value="1"/>
</dbReference>
<evidence type="ECO:0000256" key="5">
    <source>
        <dbReference type="ARBA" id="ARBA00022704"/>
    </source>
</evidence>
<dbReference type="InterPro" id="IPR027214">
    <property type="entry name" value="Cystatin"/>
</dbReference>
<sequence length="202" mass="22630">MATLGGIKDSSASSQNSLELDSLARFAVDEHNKKENALLEFARVVKAKEQVVAGTLHHLTVEVTEAGKKKLYEAKIWVKPWMNFKELQEFKHVDECPAITPSDLGVKKGDHPVGWQSVPVHDPVVQDAADHAMKTIQQRSNSLIPYQLQEIVHANVEVIEESAKFDILLKVSRGDKEEKLKVEVHKNDEGAFKLNHMAPHTE</sequence>
<dbReference type="FunFam" id="3.10.450.10:FF:000013">
    <property type="entry name" value="Cysteine proteinase inhibitor"/>
    <property type="match status" value="1"/>
</dbReference>
<keyword evidence="13" id="KW-1185">Reference proteome</keyword>
<evidence type="ECO:0000256" key="6">
    <source>
        <dbReference type="ARBA" id="ARBA00022729"/>
    </source>
</evidence>
<proteinExistence type="inferred from homology"/>
<dbReference type="GO" id="GO:0004869">
    <property type="term" value="F:cysteine-type endopeptidase inhibitor activity"/>
    <property type="evidence" value="ECO:0007669"/>
    <property type="project" value="UniProtKB-KW"/>
</dbReference>
<dbReference type="PANTHER" id="PTHR11413:SF103">
    <property type="entry name" value="CYSTEINE PROTEINASE INHIBITOR 12"/>
    <property type="match status" value="1"/>
</dbReference>
<dbReference type="GO" id="GO:0009409">
    <property type="term" value="P:response to cold"/>
    <property type="evidence" value="ECO:0007669"/>
    <property type="project" value="UniProtKB-ARBA"/>
</dbReference>
<evidence type="ECO:0000256" key="1">
    <source>
        <dbReference type="ARBA" id="ARBA00004613"/>
    </source>
</evidence>
<dbReference type="PROSITE" id="PS00287">
    <property type="entry name" value="CYSTATIN"/>
    <property type="match status" value="1"/>
</dbReference>
<evidence type="ECO:0000256" key="3">
    <source>
        <dbReference type="ARBA" id="ARBA00022525"/>
    </source>
</evidence>
<dbReference type="GO" id="GO:0009414">
    <property type="term" value="P:response to water deprivation"/>
    <property type="evidence" value="ECO:0007669"/>
    <property type="project" value="UniProtKB-ARBA"/>
</dbReference>
<evidence type="ECO:0000256" key="4">
    <source>
        <dbReference type="ARBA" id="ARBA00022690"/>
    </source>
</evidence>
<reference evidence="12" key="1">
    <citation type="submission" date="2023-02" db="EMBL/GenBank/DDBJ databases">
        <title>Genome of toxic invasive species Heracleum sosnowskyi carries increased number of genes despite the absence of recent whole-genome duplications.</title>
        <authorList>
            <person name="Schelkunov M."/>
            <person name="Shtratnikova V."/>
            <person name="Makarenko M."/>
            <person name="Klepikova A."/>
            <person name="Omelchenko D."/>
            <person name="Novikova G."/>
            <person name="Obukhova E."/>
            <person name="Bogdanov V."/>
            <person name="Penin A."/>
            <person name="Logacheva M."/>
        </authorList>
    </citation>
    <scope>NUCLEOTIDE SEQUENCE</scope>
    <source>
        <strain evidence="12">Hsosn_3</strain>
        <tissue evidence="12">Leaf</tissue>
    </source>
</reference>
<reference evidence="12" key="2">
    <citation type="submission" date="2023-05" db="EMBL/GenBank/DDBJ databases">
        <authorList>
            <person name="Schelkunov M.I."/>
        </authorList>
    </citation>
    <scope>NUCLEOTIDE SEQUENCE</scope>
    <source>
        <strain evidence="12">Hsosn_3</strain>
        <tissue evidence="12">Leaf</tissue>
    </source>
</reference>